<evidence type="ECO:0000313" key="3">
    <source>
        <dbReference type="Proteomes" id="UP000095200"/>
    </source>
</evidence>
<keyword evidence="1" id="KW-0812">Transmembrane</keyword>
<comment type="caution">
    <text evidence="2">The sequence shown here is derived from an EMBL/GenBank/DDBJ whole genome shotgun (WGS) entry which is preliminary data.</text>
</comment>
<dbReference type="Proteomes" id="UP000095200">
    <property type="component" value="Unassembled WGS sequence"/>
</dbReference>
<keyword evidence="1" id="KW-1133">Transmembrane helix</keyword>
<name>A0A194ADG1_9BACT</name>
<protein>
    <submittedName>
        <fullName evidence="2">Uncharacterized protein</fullName>
    </submittedName>
</protein>
<accession>A0A194ADG1</accession>
<reference evidence="3" key="1">
    <citation type="submission" date="2016-06" db="EMBL/GenBank/DDBJ databases">
        <title>Draft genome sequence of Desulfoplanes formicivorans strain Pf12B.</title>
        <authorList>
            <person name="Watanabe M."/>
            <person name="Kojima H."/>
            <person name="Fukui M."/>
        </authorList>
    </citation>
    <scope>NUCLEOTIDE SEQUENCE [LARGE SCALE GENOMIC DNA]</scope>
    <source>
        <strain evidence="3">Pf12B</strain>
    </source>
</reference>
<feature type="transmembrane region" description="Helical" evidence="1">
    <location>
        <begin position="76"/>
        <end position="96"/>
    </location>
</feature>
<dbReference type="RefSeq" id="WP_069857621.1">
    <property type="nucleotide sequence ID" value="NZ_BDFE01000009.1"/>
</dbReference>
<proteinExistence type="predicted"/>
<dbReference type="AlphaFoldDB" id="A0A194ADG1"/>
<dbReference type="EMBL" id="BDFE01000009">
    <property type="protein sequence ID" value="GAU08127.1"/>
    <property type="molecule type" value="Genomic_DNA"/>
</dbReference>
<keyword evidence="3" id="KW-1185">Reference proteome</keyword>
<evidence type="ECO:0000256" key="1">
    <source>
        <dbReference type="SAM" id="Phobius"/>
    </source>
</evidence>
<dbReference type="STRING" id="1592317.DPF_0830"/>
<organism evidence="2 3">
    <name type="scientific">Desulfoplanes formicivorans</name>
    <dbReference type="NCBI Taxonomy" id="1592317"/>
    <lineage>
        <taxon>Bacteria</taxon>
        <taxon>Pseudomonadati</taxon>
        <taxon>Thermodesulfobacteriota</taxon>
        <taxon>Desulfovibrionia</taxon>
        <taxon>Desulfovibrionales</taxon>
        <taxon>Desulfoplanaceae</taxon>
        <taxon>Desulfoplanes</taxon>
    </lineage>
</organism>
<gene>
    <name evidence="2" type="ORF">DPF_0830</name>
</gene>
<sequence>MDIINWIIENWVGILTAATSVVTAASLITKLTDTPADDAFVAKVYKVIEALALVTGKAKQQPGETSATSTTKTSVLFLPMLFSVVMLVSIACGCSANMTPRERAQSTGYEVGQAYQELYANYVATEERLQAAGETMPAELAKSMDALKRAIIAYNDMVIVWAGTNAIDTPEGLDSLGADIAQLISDISTTLMSLSLQGE</sequence>
<evidence type="ECO:0000313" key="2">
    <source>
        <dbReference type="EMBL" id="GAU08127.1"/>
    </source>
</evidence>
<keyword evidence="1" id="KW-0472">Membrane</keyword>